<dbReference type="Gene3D" id="1.20.1070.10">
    <property type="entry name" value="Rhodopsin 7-helix transmembrane proteins"/>
    <property type="match status" value="1"/>
</dbReference>
<dbReference type="PANTHER" id="PTHR24243">
    <property type="entry name" value="G-PROTEIN COUPLED RECEPTOR"/>
    <property type="match status" value="1"/>
</dbReference>
<keyword evidence="11" id="KW-0807">Transducer</keyword>
<evidence type="ECO:0000256" key="3">
    <source>
        <dbReference type="ARBA" id="ARBA00022475"/>
    </source>
</evidence>
<dbReference type="PRINTS" id="PR01565">
    <property type="entry name" value="NEUROMEDINUR"/>
</dbReference>
<evidence type="ECO:0000256" key="8">
    <source>
        <dbReference type="ARBA" id="ARBA00023157"/>
    </source>
</evidence>
<keyword evidence="17" id="KW-1185">Reference proteome</keyword>
<dbReference type="OMA" id="FSFVVEW"/>
<dbReference type="PANTHER" id="PTHR24243:SF208">
    <property type="entry name" value="PYROKININ-1 RECEPTOR"/>
    <property type="match status" value="1"/>
</dbReference>
<evidence type="ECO:0000256" key="9">
    <source>
        <dbReference type="ARBA" id="ARBA00023170"/>
    </source>
</evidence>
<dbReference type="InterPro" id="IPR017452">
    <property type="entry name" value="GPCR_Rhodpsn_7TM"/>
</dbReference>
<evidence type="ECO:0000313" key="16">
    <source>
        <dbReference type="EMBL" id="ODN06003.1"/>
    </source>
</evidence>
<keyword evidence="7 13" id="KW-0472">Membrane</keyword>
<dbReference type="EMBL" id="LJIJ01000012">
    <property type="protein sequence ID" value="ODN06003.1"/>
    <property type="molecule type" value="Genomic_DNA"/>
</dbReference>
<evidence type="ECO:0000256" key="2">
    <source>
        <dbReference type="ARBA" id="ARBA00010663"/>
    </source>
</evidence>
<feature type="transmembrane region" description="Helical" evidence="13">
    <location>
        <begin position="180"/>
        <end position="199"/>
    </location>
</feature>
<dbReference type="OrthoDB" id="5950040at2759"/>
<dbReference type="Pfam" id="PF00001">
    <property type="entry name" value="7tm_1"/>
    <property type="match status" value="1"/>
</dbReference>
<name>A0A1D2NL47_ORCCI</name>
<evidence type="ECO:0000313" key="17">
    <source>
        <dbReference type="Proteomes" id="UP000094527"/>
    </source>
</evidence>
<evidence type="ECO:0000256" key="4">
    <source>
        <dbReference type="ARBA" id="ARBA00022692"/>
    </source>
</evidence>
<feature type="signal peptide" evidence="14">
    <location>
        <begin position="1"/>
        <end position="18"/>
    </location>
</feature>
<accession>A0A1D2NL47</accession>
<feature type="region of interest" description="Disordered" evidence="12">
    <location>
        <begin position="38"/>
        <end position="71"/>
    </location>
</feature>
<feature type="domain" description="G-protein coupled receptors family 1 profile" evidence="15">
    <location>
        <begin position="160"/>
        <end position="415"/>
    </location>
</feature>
<feature type="transmembrane region" description="Helical" evidence="13">
    <location>
        <begin position="251"/>
        <end position="269"/>
    </location>
</feature>
<feature type="transmembrane region" description="Helical" evidence="13">
    <location>
        <begin position="219"/>
        <end position="239"/>
    </location>
</feature>
<keyword evidence="10" id="KW-0325">Glycoprotein</keyword>
<gene>
    <name evidence="16" type="ORF">Ocin01_00664</name>
</gene>
<feature type="chain" id="PRO_5008905711" evidence="14">
    <location>
        <begin position="19"/>
        <end position="457"/>
    </location>
</feature>
<feature type="transmembrane region" description="Helical" evidence="13">
    <location>
        <begin position="349"/>
        <end position="368"/>
    </location>
</feature>
<proteinExistence type="inferred from homology"/>
<feature type="transmembrane region" description="Helical" evidence="13">
    <location>
        <begin position="148"/>
        <end position="168"/>
    </location>
</feature>
<protein>
    <submittedName>
        <fullName evidence="16">Neuropeptide capa receptor</fullName>
    </submittedName>
</protein>
<keyword evidence="6" id="KW-0297">G-protein coupled receptor</keyword>
<feature type="compositionally biased region" description="Polar residues" evidence="12">
    <location>
        <begin position="46"/>
        <end position="56"/>
    </location>
</feature>
<dbReference type="Proteomes" id="UP000094527">
    <property type="component" value="Unassembled WGS sequence"/>
</dbReference>
<dbReference type="SUPFAM" id="SSF81321">
    <property type="entry name" value="Family A G protein-coupled receptor-like"/>
    <property type="match status" value="1"/>
</dbReference>
<evidence type="ECO:0000256" key="6">
    <source>
        <dbReference type="ARBA" id="ARBA00023040"/>
    </source>
</evidence>
<dbReference type="STRING" id="48709.A0A1D2NL47"/>
<dbReference type="InterPro" id="IPR000276">
    <property type="entry name" value="GPCR_Rhodpsn"/>
</dbReference>
<dbReference type="InterPro" id="IPR005390">
    <property type="entry name" value="NeuromedU_rcpt"/>
</dbReference>
<keyword evidence="9 16" id="KW-0675">Receptor</keyword>
<evidence type="ECO:0000256" key="14">
    <source>
        <dbReference type="SAM" id="SignalP"/>
    </source>
</evidence>
<keyword evidence="8" id="KW-1015">Disulfide bond</keyword>
<feature type="transmembrane region" description="Helical" evidence="13">
    <location>
        <begin position="289"/>
        <end position="316"/>
    </location>
</feature>
<keyword evidence="4 13" id="KW-0812">Transmembrane</keyword>
<evidence type="ECO:0000256" key="1">
    <source>
        <dbReference type="ARBA" id="ARBA00004651"/>
    </source>
</evidence>
<keyword evidence="3" id="KW-1003">Cell membrane</keyword>
<evidence type="ECO:0000256" key="11">
    <source>
        <dbReference type="ARBA" id="ARBA00023224"/>
    </source>
</evidence>
<evidence type="ECO:0000259" key="15">
    <source>
        <dbReference type="PROSITE" id="PS50262"/>
    </source>
</evidence>
<dbReference type="PRINTS" id="PR00237">
    <property type="entry name" value="GPCRRHODOPSN"/>
</dbReference>
<organism evidence="16 17">
    <name type="scientific">Orchesella cincta</name>
    <name type="common">Springtail</name>
    <name type="synonym">Podura cincta</name>
    <dbReference type="NCBI Taxonomy" id="48709"/>
    <lineage>
        <taxon>Eukaryota</taxon>
        <taxon>Metazoa</taxon>
        <taxon>Ecdysozoa</taxon>
        <taxon>Arthropoda</taxon>
        <taxon>Hexapoda</taxon>
        <taxon>Collembola</taxon>
        <taxon>Entomobryomorpha</taxon>
        <taxon>Entomobryoidea</taxon>
        <taxon>Orchesellidae</taxon>
        <taxon>Orchesellinae</taxon>
        <taxon>Orchesella</taxon>
    </lineage>
</organism>
<comment type="subcellular location">
    <subcellularLocation>
        <location evidence="1">Cell membrane</location>
        <topology evidence="1">Multi-pass membrane protein</topology>
    </subcellularLocation>
</comment>
<feature type="non-terminal residue" evidence="16">
    <location>
        <position position="457"/>
    </location>
</feature>
<evidence type="ECO:0000256" key="5">
    <source>
        <dbReference type="ARBA" id="ARBA00022989"/>
    </source>
</evidence>
<comment type="caution">
    <text evidence="16">The sequence shown here is derived from an EMBL/GenBank/DDBJ whole genome shotgun (WGS) entry which is preliminary data.</text>
</comment>
<reference evidence="16 17" key="1">
    <citation type="journal article" date="2016" name="Genome Biol. Evol.">
        <title>Gene Family Evolution Reflects Adaptation to Soil Environmental Stressors in the Genome of the Collembolan Orchesella cincta.</title>
        <authorList>
            <person name="Faddeeva-Vakhrusheva A."/>
            <person name="Derks M.F."/>
            <person name="Anvar S.Y."/>
            <person name="Agamennone V."/>
            <person name="Suring W."/>
            <person name="Smit S."/>
            <person name="van Straalen N.M."/>
            <person name="Roelofs D."/>
        </authorList>
    </citation>
    <scope>NUCLEOTIDE SEQUENCE [LARGE SCALE GENOMIC DNA]</scope>
    <source>
        <tissue evidence="16">Mixed pool</tissue>
    </source>
</reference>
<dbReference type="AlphaFoldDB" id="A0A1D2NL47"/>
<dbReference type="GO" id="GO:0005886">
    <property type="term" value="C:plasma membrane"/>
    <property type="evidence" value="ECO:0007669"/>
    <property type="project" value="UniProtKB-SubCell"/>
</dbReference>
<dbReference type="PROSITE" id="PS50262">
    <property type="entry name" value="G_PROTEIN_RECEP_F1_2"/>
    <property type="match status" value="1"/>
</dbReference>
<keyword evidence="14" id="KW-0732">Signal</keyword>
<evidence type="ECO:0000256" key="7">
    <source>
        <dbReference type="ARBA" id="ARBA00023136"/>
    </source>
</evidence>
<evidence type="ECO:0000256" key="12">
    <source>
        <dbReference type="SAM" id="MobiDB-lite"/>
    </source>
</evidence>
<evidence type="ECO:0000256" key="10">
    <source>
        <dbReference type="ARBA" id="ARBA00023180"/>
    </source>
</evidence>
<comment type="similarity">
    <text evidence="2">Belongs to the G-protein coupled receptor 1 family.</text>
</comment>
<dbReference type="GO" id="GO:0001607">
    <property type="term" value="F:neuromedin U receptor activity"/>
    <property type="evidence" value="ECO:0007669"/>
    <property type="project" value="InterPro"/>
</dbReference>
<evidence type="ECO:0000256" key="13">
    <source>
        <dbReference type="SAM" id="Phobius"/>
    </source>
</evidence>
<keyword evidence="5 13" id="KW-1133">Transmembrane helix</keyword>
<feature type="transmembrane region" description="Helical" evidence="13">
    <location>
        <begin position="396"/>
        <end position="417"/>
    </location>
</feature>
<sequence length="457" mass="50638">MGTMLVLVLTTGVTFLATFSPPGSVAATAEGYLYPSSSPLPPGIPTQETGVVTPTPGSAGDPYHYSSTSEEPLPIAGDGSISAPSSSASIASGAISGDDNMDEIDSTYGQFSTGLPMKNNWTVEETLAQELAAIPIRDPLSVAVPMTVVYVVILLSGLLGNISTCIVIAKNTYMHTATNYYLFSLAMSDLLLLICGLPQEIYHIWKKYPYLMGDTFCVIRGLAAETSANATVLTITAFTVERHKISQLSRVVRMIGFIWVVAFCLALPQAAQFGIVDEVRAWCTIAREIFPYAFEISSCVFFVIPMTIITVLYVLIGLKLRRPRGGSGSNSEEMNVEHRNISNRHSQSHVIRMLVAVVVAFFICWAPFHAQRFMALYGRAYELERHDLYQSIYQGVHYISGVLYYISTCINPILYHIMSNKFRQAFKVRKRDFYEYYLHISIISPNSLDNFKHVRTF</sequence>